<dbReference type="RefSeq" id="WP_022791034.1">
    <property type="nucleotide sequence ID" value="NZ_ATUU01000001.1"/>
</dbReference>
<dbReference type="PATRIC" id="fig|1123500.6.peg.272"/>
<dbReference type="AlphaFoldDB" id="A0A0R2FYD4"/>
<feature type="compositionally biased region" description="Basic and acidic residues" evidence="1">
    <location>
        <begin position="47"/>
        <end position="62"/>
    </location>
</feature>
<dbReference type="EMBL" id="JQAX01000001">
    <property type="protein sequence ID" value="KRN33471.1"/>
    <property type="molecule type" value="Genomic_DNA"/>
</dbReference>
<dbReference type="OrthoDB" id="9812621at2"/>
<reference evidence="2 3" key="1">
    <citation type="journal article" date="2015" name="Genome Announc.">
        <title>Expanding the biotechnology potential of lactobacilli through comparative genomics of 213 strains and associated genera.</title>
        <authorList>
            <person name="Sun Z."/>
            <person name="Harris H.M."/>
            <person name="McCann A."/>
            <person name="Guo C."/>
            <person name="Argimon S."/>
            <person name="Zhang W."/>
            <person name="Yang X."/>
            <person name="Jeffery I.B."/>
            <person name="Cooney J.C."/>
            <person name="Kagawa T.F."/>
            <person name="Liu W."/>
            <person name="Song Y."/>
            <person name="Salvetti E."/>
            <person name="Wrobel A."/>
            <person name="Rasinkangas P."/>
            <person name="Parkhill J."/>
            <person name="Rea M.C."/>
            <person name="O'Sullivan O."/>
            <person name="Ritari J."/>
            <person name="Douillard F.P."/>
            <person name="Paul Ross R."/>
            <person name="Yang R."/>
            <person name="Briner A.E."/>
            <person name="Felis G.E."/>
            <person name="de Vos W.M."/>
            <person name="Barrangou R."/>
            <person name="Klaenhammer T.R."/>
            <person name="Caufield P.W."/>
            <person name="Cui Y."/>
            <person name="Zhang H."/>
            <person name="O'Toole P.W."/>
        </authorList>
    </citation>
    <scope>NUCLEOTIDE SEQUENCE [LARGE SCALE GENOMIC DNA]</scope>
    <source>
        <strain evidence="2 3">DSM 20190</strain>
    </source>
</reference>
<accession>A0A0R2FYD4</accession>
<protein>
    <submittedName>
        <fullName evidence="2">Uncharacterized protein</fullName>
    </submittedName>
</protein>
<dbReference type="Proteomes" id="UP000051296">
    <property type="component" value="Unassembled WGS sequence"/>
</dbReference>
<feature type="compositionally biased region" description="Polar residues" evidence="1">
    <location>
        <begin position="63"/>
        <end position="93"/>
    </location>
</feature>
<comment type="caution">
    <text evidence="2">The sequence shown here is derived from an EMBL/GenBank/DDBJ whole genome shotgun (WGS) entry which is preliminary data.</text>
</comment>
<name>A0A0R2FYD4_9LACO</name>
<evidence type="ECO:0000313" key="3">
    <source>
        <dbReference type="Proteomes" id="UP000051296"/>
    </source>
</evidence>
<feature type="region of interest" description="Disordered" evidence="1">
    <location>
        <begin position="30"/>
        <end position="93"/>
    </location>
</feature>
<evidence type="ECO:0000256" key="1">
    <source>
        <dbReference type="SAM" id="MobiDB-lite"/>
    </source>
</evidence>
<evidence type="ECO:0000313" key="2">
    <source>
        <dbReference type="EMBL" id="KRN33471.1"/>
    </source>
</evidence>
<keyword evidence="3" id="KW-1185">Reference proteome</keyword>
<dbReference type="InParanoid" id="A0A0R2FYD4"/>
<sequence>MKKTWWKYGLVMVVLVGLGLSLGWQLGSHQQESAKEQKQAEQTTSSKAEKQKDKKATQEDKGQSASEPEQTKASSELSATESDNAVSSSSQTAVIQNGQAAADLIEQADRNRGADTSQVLYDGYARQDGTFGVNVRSKAMVQQGGSGTVDIYIVYPDGSYEHAPAYR</sequence>
<dbReference type="STRING" id="1123500.GCA_000420365_00230"/>
<proteinExistence type="predicted"/>
<gene>
    <name evidence="2" type="ORF">IV68_GL000273</name>
</gene>
<organism evidence="2 3">
    <name type="scientific">Weissella halotolerans DSM 20190</name>
    <dbReference type="NCBI Taxonomy" id="1123500"/>
    <lineage>
        <taxon>Bacteria</taxon>
        <taxon>Bacillati</taxon>
        <taxon>Bacillota</taxon>
        <taxon>Bacilli</taxon>
        <taxon>Lactobacillales</taxon>
        <taxon>Lactobacillaceae</taxon>
        <taxon>Weissella</taxon>
    </lineage>
</organism>